<dbReference type="GO" id="GO:0008253">
    <property type="term" value="F:5'-nucleotidase activity"/>
    <property type="evidence" value="ECO:0007669"/>
    <property type="project" value="TreeGrafter"/>
</dbReference>
<keyword evidence="7" id="KW-1185">Reference proteome</keyword>
<dbReference type="Proteomes" id="UP000645828">
    <property type="component" value="Unassembled WGS sequence"/>
</dbReference>
<evidence type="ECO:0000256" key="1">
    <source>
        <dbReference type="ARBA" id="ARBA00009589"/>
    </source>
</evidence>
<evidence type="ECO:0000256" key="4">
    <source>
        <dbReference type="ARBA" id="ARBA00022842"/>
    </source>
</evidence>
<feature type="region of interest" description="Disordered" evidence="5">
    <location>
        <begin position="206"/>
        <end position="231"/>
    </location>
</feature>
<comment type="caution">
    <text evidence="6">The sequence shown here is derived from an EMBL/GenBank/DDBJ whole genome shotgun (WGS) entry which is preliminary data.</text>
</comment>
<proteinExistence type="inferred from homology"/>
<accession>A0A811ZXT4</accession>
<evidence type="ECO:0000313" key="7">
    <source>
        <dbReference type="Proteomes" id="UP000645828"/>
    </source>
</evidence>
<keyword evidence="4" id="KW-0460">Magnesium</keyword>
<organism evidence="6 7">
    <name type="scientific">Nyctereutes procyonoides</name>
    <name type="common">Raccoon dog</name>
    <name type="synonym">Canis procyonoides</name>
    <dbReference type="NCBI Taxonomy" id="34880"/>
    <lineage>
        <taxon>Eukaryota</taxon>
        <taxon>Metazoa</taxon>
        <taxon>Chordata</taxon>
        <taxon>Craniata</taxon>
        <taxon>Vertebrata</taxon>
        <taxon>Euteleostomi</taxon>
        <taxon>Mammalia</taxon>
        <taxon>Eutheria</taxon>
        <taxon>Laurasiatheria</taxon>
        <taxon>Carnivora</taxon>
        <taxon>Caniformia</taxon>
        <taxon>Canidae</taxon>
        <taxon>Nyctereutes</taxon>
    </lineage>
</organism>
<dbReference type="EMBL" id="CAJHUB010000780">
    <property type="protein sequence ID" value="CAD7693373.1"/>
    <property type="molecule type" value="Genomic_DNA"/>
</dbReference>
<dbReference type="Pfam" id="PF05761">
    <property type="entry name" value="5_nucleotid"/>
    <property type="match status" value="1"/>
</dbReference>
<dbReference type="InterPro" id="IPR023214">
    <property type="entry name" value="HAD_sf"/>
</dbReference>
<dbReference type="PANTHER" id="PTHR12103:SF14">
    <property type="entry name" value="5'-NUCLEOTIDASE DOMAIN-CONTAINING PROTEIN 2"/>
    <property type="match status" value="1"/>
</dbReference>
<name>A0A811ZXT4_NYCPR</name>
<evidence type="ECO:0000256" key="3">
    <source>
        <dbReference type="ARBA" id="ARBA00022801"/>
    </source>
</evidence>
<keyword evidence="2" id="KW-0479">Metal-binding</keyword>
<sequence length="276" mass="30886">MKTDAVPYVRLGTASRGGHRHTPLYQRSGFYGKGPSIRQFVDISLPSCVADHFRGHGLEFDQAHLYRDVPDAIRDVHVRGLVCQWTERDTEKYILGGDQTFAGLSRLVARGKQLLLIPSSPSSVVDKRTRHTVGPDWRQLFHAVTVQPFRQLGEKGSLPWGRIPRLRRENLPGPGGLLPRHGWRPGAITPELQREIRTIYTERAAGTCQEERQDRGPPAAPSTPPLTSPAPVRFSDLYTASLRCALNYPREAPLWMDQLCTGCMNTPFLGGKAHIR</sequence>
<dbReference type="GO" id="GO:0046872">
    <property type="term" value="F:metal ion binding"/>
    <property type="evidence" value="ECO:0007669"/>
    <property type="project" value="UniProtKB-KW"/>
</dbReference>
<dbReference type="PANTHER" id="PTHR12103">
    <property type="entry name" value="5'-NUCLEOTIDASE DOMAIN-CONTAINING"/>
    <property type="match status" value="1"/>
</dbReference>
<dbReference type="InterPro" id="IPR036412">
    <property type="entry name" value="HAD-like_sf"/>
</dbReference>
<evidence type="ECO:0000313" key="6">
    <source>
        <dbReference type="EMBL" id="CAD7693373.1"/>
    </source>
</evidence>
<dbReference type="SUPFAM" id="SSF56784">
    <property type="entry name" value="HAD-like"/>
    <property type="match status" value="1"/>
</dbReference>
<dbReference type="AlphaFoldDB" id="A0A811ZXT4"/>
<comment type="similarity">
    <text evidence="1">Belongs to the 5'(3')-deoxyribonucleotidase family.</text>
</comment>
<keyword evidence="3" id="KW-0378">Hydrolase</keyword>
<evidence type="ECO:0000256" key="2">
    <source>
        <dbReference type="ARBA" id="ARBA00022723"/>
    </source>
</evidence>
<evidence type="ECO:0000256" key="5">
    <source>
        <dbReference type="SAM" id="MobiDB-lite"/>
    </source>
</evidence>
<protein>
    <submittedName>
        <fullName evidence="6">(raccoon dog) hypothetical protein</fullName>
    </submittedName>
</protein>
<dbReference type="Gene3D" id="3.40.50.1000">
    <property type="entry name" value="HAD superfamily/HAD-like"/>
    <property type="match status" value="1"/>
</dbReference>
<reference evidence="6" key="1">
    <citation type="submission" date="2020-12" db="EMBL/GenBank/DDBJ databases">
        <authorList>
            <consortium name="Molecular Ecology Group"/>
        </authorList>
    </citation>
    <scope>NUCLEOTIDE SEQUENCE</scope>
    <source>
        <strain evidence="6">TBG_1078</strain>
    </source>
</reference>
<feature type="compositionally biased region" description="Pro residues" evidence="5">
    <location>
        <begin position="218"/>
        <end position="228"/>
    </location>
</feature>
<dbReference type="InterPro" id="IPR008380">
    <property type="entry name" value="HAD-SF_hydro_IG_5-nucl"/>
</dbReference>
<gene>
    <name evidence="6" type="ORF">NYPRO_LOCUS26165</name>
</gene>